<dbReference type="Pfam" id="PF01336">
    <property type="entry name" value="tRNA_anti-codon"/>
    <property type="match status" value="1"/>
</dbReference>
<dbReference type="GO" id="GO:0004527">
    <property type="term" value="F:exonuclease activity"/>
    <property type="evidence" value="ECO:0007669"/>
    <property type="project" value="UniProtKB-KW"/>
</dbReference>
<gene>
    <name evidence="5" type="ORF">FC14_GL001510</name>
</gene>
<reference evidence="5 6" key="1">
    <citation type="journal article" date="2015" name="Genome Announc.">
        <title>Expanding the biotechnology potential of lactobacilli through comparative genomics of 213 strains and associated genera.</title>
        <authorList>
            <person name="Sun Z."/>
            <person name="Harris H.M."/>
            <person name="McCann A."/>
            <person name="Guo C."/>
            <person name="Argimon S."/>
            <person name="Zhang W."/>
            <person name="Yang X."/>
            <person name="Jeffery I.B."/>
            <person name="Cooney J.C."/>
            <person name="Kagawa T.F."/>
            <person name="Liu W."/>
            <person name="Song Y."/>
            <person name="Salvetti E."/>
            <person name="Wrobel A."/>
            <person name="Rasinkangas P."/>
            <person name="Parkhill J."/>
            <person name="Rea M.C."/>
            <person name="O'Sullivan O."/>
            <person name="Ritari J."/>
            <person name="Douillard F.P."/>
            <person name="Paul Ross R."/>
            <person name="Yang R."/>
            <person name="Briner A.E."/>
            <person name="Felis G.E."/>
            <person name="de Vos W.M."/>
            <person name="Barrangou R."/>
            <person name="Klaenhammer T.R."/>
            <person name="Caufield P.W."/>
            <person name="Cui Y."/>
            <person name="Zhang H."/>
            <person name="O'Toole P.W."/>
        </authorList>
    </citation>
    <scope>NUCLEOTIDE SEQUENCE [LARGE SCALE GENOMIC DNA]</scope>
    <source>
        <strain evidence="5 6">DSM 20509</strain>
    </source>
</reference>
<name>A0A0R2AEL9_9LACO</name>
<proteinExistence type="predicted"/>
<evidence type="ECO:0000313" key="6">
    <source>
        <dbReference type="Proteomes" id="UP000051008"/>
    </source>
</evidence>
<keyword evidence="6" id="KW-1185">Reference proteome</keyword>
<accession>A0A0R2AEL9</accession>
<keyword evidence="2" id="KW-0540">Nuclease</keyword>
<dbReference type="GO" id="GO:0003676">
    <property type="term" value="F:nucleic acid binding"/>
    <property type="evidence" value="ECO:0007669"/>
    <property type="project" value="InterPro"/>
</dbReference>
<dbReference type="PANTHER" id="PTHR37294:SF1">
    <property type="entry name" value="3'-5' EXORIBONUCLEASE YHAM"/>
    <property type="match status" value="1"/>
</dbReference>
<dbReference type="AlphaFoldDB" id="A0A0R2AEL9"/>
<dbReference type="Proteomes" id="UP000051008">
    <property type="component" value="Unassembled WGS sequence"/>
</dbReference>
<protein>
    <submittedName>
        <fullName evidence="5">CMP-binding factor</fullName>
    </submittedName>
</protein>
<sequence length="321" mass="36319">MVFMTKKIFDYELNENLDLFVLIKAAQARLAKNGKQFIAFEFEDKSGEISAKYWDASDEEVKRYQSGQVVHLSGKRENYQGNPQIKIYKLRLATEQEPNDPSLYVQGAPQSVTEMQAELEKFVFKIHNSTWNRIVRVLLQKYQAQFFTYPAAKKNHHAFQGGLAYHTLTILKLAQGVSQLYPQVDESLLYAGAILHDLGKVIELSGAMSTQYTVAGNLLGHIVLVDEEIIKACQQLGIDTAKEDAILLRHMILAHHGLLEYGSPVTPHILEAEILHHLDDLDASIQMVETSLSHTSPGEFSERVFGLEGRSFYQRKQGKLE</sequence>
<comment type="caution">
    <text evidence="5">The sequence shown here is derived from an EMBL/GenBank/DDBJ whole genome shotgun (WGS) entry which is preliminary data.</text>
</comment>
<dbReference type="InterPro" id="IPR004365">
    <property type="entry name" value="NA-bd_OB_tRNA"/>
</dbReference>
<organism evidence="5 6">
    <name type="scientific">Ligilactobacillus agilis DSM 20509</name>
    <dbReference type="NCBI Taxonomy" id="1423718"/>
    <lineage>
        <taxon>Bacteria</taxon>
        <taxon>Bacillati</taxon>
        <taxon>Bacillota</taxon>
        <taxon>Bacilli</taxon>
        <taxon>Lactobacillales</taxon>
        <taxon>Lactobacillaceae</taxon>
        <taxon>Ligilactobacillus</taxon>
    </lineage>
</organism>
<dbReference type="FunFam" id="1.10.3210.10:FF:000008">
    <property type="entry name" value="3'-5' exoribonuclease YhaM"/>
    <property type="match status" value="1"/>
</dbReference>
<dbReference type="InterPro" id="IPR012340">
    <property type="entry name" value="NA-bd_OB-fold"/>
</dbReference>
<keyword evidence="1" id="KW-0378">Hydrolase</keyword>
<dbReference type="Gene3D" id="1.10.3210.10">
    <property type="entry name" value="Hypothetical protein af1432"/>
    <property type="match status" value="1"/>
</dbReference>
<keyword evidence="2" id="KW-0269">Exonuclease</keyword>
<dbReference type="SUPFAM" id="SSF109604">
    <property type="entry name" value="HD-domain/PDEase-like"/>
    <property type="match status" value="1"/>
</dbReference>
<evidence type="ECO:0000256" key="1">
    <source>
        <dbReference type="ARBA" id="ARBA00022801"/>
    </source>
</evidence>
<dbReference type="CDD" id="cd04492">
    <property type="entry name" value="YhaM_OBF_like"/>
    <property type="match status" value="1"/>
</dbReference>
<dbReference type="InterPro" id="IPR050798">
    <property type="entry name" value="YhaM_exoribonuc/phosphodiest"/>
</dbReference>
<evidence type="ECO:0000313" key="5">
    <source>
        <dbReference type="EMBL" id="KRM65157.1"/>
    </source>
</evidence>
<dbReference type="InterPro" id="IPR006674">
    <property type="entry name" value="HD_domain"/>
</dbReference>
<feature type="domain" description="HD" evidence="4">
    <location>
        <begin position="164"/>
        <end position="283"/>
    </location>
</feature>
<feature type="domain" description="OB" evidence="3">
    <location>
        <begin position="29"/>
        <end position="92"/>
    </location>
</feature>
<dbReference type="EMBL" id="AYYP01000019">
    <property type="protein sequence ID" value="KRM65157.1"/>
    <property type="molecule type" value="Genomic_DNA"/>
</dbReference>
<evidence type="ECO:0000259" key="3">
    <source>
        <dbReference type="Pfam" id="PF01336"/>
    </source>
</evidence>
<dbReference type="PATRIC" id="fig|1423718.3.peg.1575"/>
<evidence type="ECO:0000256" key="2">
    <source>
        <dbReference type="ARBA" id="ARBA00022839"/>
    </source>
</evidence>
<dbReference type="PANTHER" id="PTHR37294">
    <property type="entry name" value="3'-5' EXORIBONUCLEASE YHAM"/>
    <property type="match status" value="1"/>
</dbReference>
<evidence type="ECO:0000259" key="4">
    <source>
        <dbReference type="Pfam" id="PF01966"/>
    </source>
</evidence>
<dbReference type="GO" id="GO:0031125">
    <property type="term" value="P:rRNA 3'-end processing"/>
    <property type="evidence" value="ECO:0007669"/>
    <property type="project" value="TreeGrafter"/>
</dbReference>
<dbReference type="CDD" id="cd00077">
    <property type="entry name" value="HDc"/>
    <property type="match status" value="1"/>
</dbReference>
<dbReference type="Pfam" id="PF01966">
    <property type="entry name" value="HD"/>
    <property type="match status" value="1"/>
</dbReference>
<dbReference type="InterPro" id="IPR003607">
    <property type="entry name" value="HD/PDEase_dom"/>
</dbReference>
<dbReference type="Gene3D" id="2.40.50.140">
    <property type="entry name" value="Nucleic acid-binding proteins"/>
    <property type="match status" value="1"/>
</dbReference>